<dbReference type="AlphaFoldDB" id="A0A8J3BG72"/>
<evidence type="ECO:0000256" key="1">
    <source>
        <dbReference type="ARBA" id="ARBA00004496"/>
    </source>
</evidence>
<name>A0A8J3BG72_9BACI</name>
<feature type="domain" description="Response regulatory" evidence="8">
    <location>
        <begin position="3"/>
        <end position="119"/>
    </location>
</feature>
<evidence type="ECO:0000256" key="3">
    <source>
        <dbReference type="ARBA" id="ARBA00023015"/>
    </source>
</evidence>
<dbReference type="PANTHER" id="PTHR43214">
    <property type="entry name" value="TWO-COMPONENT RESPONSE REGULATOR"/>
    <property type="match status" value="1"/>
</dbReference>
<reference evidence="9" key="1">
    <citation type="journal article" date="2014" name="Int. J. Syst. Evol. Microbiol.">
        <title>Complete genome sequence of Corynebacterium casei LMG S-19264T (=DSM 44701T), isolated from a smear-ripened cheese.</title>
        <authorList>
            <consortium name="US DOE Joint Genome Institute (JGI-PGF)"/>
            <person name="Walter F."/>
            <person name="Albersmeier A."/>
            <person name="Kalinowski J."/>
            <person name="Ruckert C."/>
        </authorList>
    </citation>
    <scope>NUCLEOTIDE SEQUENCE</scope>
    <source>
        <strain evidence="9">JCM 14719</strain>
    </source>
</reference>
<evidence type="ECO:0000313" key="10">
    <source>
        <dbReference type="Proteomes" id="UP000637720"/>
    </source>
</evidence>
<dbReference type="RefSeq" id="WP_054672313.1">
    <property type="nucleotide sequence ID" value="NZ_BMOF01000075.1"/>
</dbReference>
<feature type="domain" description="HTH luxR-type" evidence="7">
    <location>
        <begin position="160"/>
        <end position="225"/>
    </location>
</feature>
<dbReference type="InterPro" id="IPR058245">
    <property type="entry name" value="NreC/VraR/RcsB-like_REC"/>
</dbReference>
<evidence type="ECO:0000256" key="5">
    <source>
        <dbReference type="ARBA" id="ARBA00023163"/>
    </source>
</evidence>
<dbReference type="PROSITE" id="PS00622">
    <property type="entry name" value="HTH_LUXR_1"/>
    <property type="match status" value="1"/>
</dbReference>
<dbReference type="Gene3D" id="3.40.50.2300">
    <property type="match status" value="1"/>
</dbReference>
<dbReference type="SMART" id="SM00448">
    <property type="entry name" value="REC"/>
    <property type="match status" value="1"/>
</dbReference>
<accession>A0A8J3BG72</accession>
<dbReference type="Proteomes" id="UP000637720">
    <property type="component" value="Unassembled WGS sequence"/>
</dbReference>
<organism evidence="9 10">
    <name type="scientific">Calditerricola satsumensis</name>
    <dbReference type="NCBI Taxonomy" id="373054"/>
    <lineage>
        <taxon>Bacteria</taxon>
        <taxon>Bacillati</taxon>
        <taxon>Bacillota</taxon>
        <taxon>Bacilli</taxon>
        <taxon>Bacillales</taxon>
        <taxon>Bacillaceae</taxon>
        <taxon>Calditerricola</taxon>
    </lineage>
</organism>
<gene>
    <name evidence="9" type="primary">degU</name>
    <name evidence="9" type="ORF">GCM10007043_22880</name>
</gene>
<reference evidence="9" key="2">
    <citation type="submission" date="2020-09" db="EMBL/GenBank/DDBJ databases">
        <authorList>
            <person name="Sun Q."/>
            <person name="Ohkuma M."/>
        </authorList>
    </citation>
    <scope>NUCLEOTIDE SEQUENCE</scope>
    <source>
        <strain evidence="9">JCM 14719</strain>
    </source>
</reference>
<dbReference type="Pfam" id="PF00072">
    <property type="entry name" value="Response_reg"/>
    <property type="match status" value="1"/>
</dbReference>
<evidence type="ECO:0000259" key="8">
    <source>
        <dbReference type="PROSITE" id="PS50110"/>
    </source>
</evidence>
<keyword evidence="4" id="KW-0238">DNA-binding</keyword>
<dbReference type="InterPro" id="IPR001789">
    <property type="entry name" value="Sig_transdc_resp-reg_receiver"/>
</dbReference>
<comment type="caution">
    <text evidence="9">The sequence shown here is derived from an EMBL/GenBank/DDBJ whole genome shotgun (WGS) entry which is preliminary data.</text>
</comment>
<keyword evidence="10" id="KW-1185">Reference proteome</keyword>
<dbReference type="Pfam" id="PF00196">
    <property type="entry name" value="GerE"/>
    <property type="match status" value="1"/>
</dbReference>
<keyword evidence="2 6" id="KW-0597">Phosphoprotein</keyword>
<proteinExistence type="predicted"/>
<dbReference type="GO" id="GO:0006355">
    <property type="term" value="P:regulation of DNA-templated transcription"/>
    <property type="evidence" value="ECO:0007669"/>
    <property type="project" value="InterPro"/>
</dbReference>
<comment type="subcellular location">
    <subcellularLocation>
        <location evidence="1">Cytoplasm</location>
    </subcellularLocation>
</comment>
<dbReference type="GO" id="GO:0003677">
    <property type="term" value="F:DNA binding"/>
    <property type="evidence" value="ECO:0007669"/>
    <property type="project" value="UniProtKB-KW"/>
</dbReference>
<protein>
    <submittedName>
        <fullName evidence="9">Transcriptional regulatory protein DegU</fullName>
    </submittedName>
</protein>
<dbReference type="CDD" id="cd17535">
    <property type="entry name" value="REC_NarL-like"/>
    <property type="match status" value="1"/>
</dbReference>
<dbReference type="SMART" id="SM00421">
    <property type="entry name" value="HTH_LUXR"/>
    <property type="match status" value="1"/>
</dbReference>
<dbReference type="CDD" id="cd06170">
    <property type="entry name" value="LuxR_C_like"/>
    <property type="match status" value="1"/>
</dbReference>
<dbReference type="GO" id="GO:0005737">
    <property type="term" value="C:cytoplasm"/>
    <property type="evidence" value="ECO:0007669"/>
    <property type="project" value="UniProtKB-SubCell"/>
</dbReference>
<evidence type="ECO:0000256" key="4">
    <source>
        <dbReference type="ARBA" id="ARBA00023125"/>
    </source>
</evidence>
<keyword evidence="3" id="KW-0805">Transcription regulation</keyword>
<evidence type="ECO:0000259" key="7">
    <source>
        <dbReference type="PROSITE" id="PS50043"/>
    </source>
</evidence>
<dbReference type="SUPFAM" id="SSF46894">
    <property type="entry name" value="C-terminal effector domain of the bipartite response regulators"/>
    <property type="match status" value="1"/>
</dbReference>
<dbReference type="PROSITE" id="PS50043">
    <property type="entry name" value="HTH_LUXR_2"/>
    <property type="match status" value="1"/>
</dbReference>
<dbReference type="InterPro" id="IPR011006">
    <property type="entry name" value="CheY-like_superfamily"/>
</dbReference>
<dbReference type="FunFam" id="1.10.10.10:FF:000153">
    <property type="entry name" value="LuxR family transcriptional regulator"/>
    <property type="match status" value="1"/>
</dbReference>
<dbReference type="EMBL" id="BMOF01000075">
    <property type="protein sequence ID" value="GGK08207.1"/>
    <property type="molecule type" value="Genomic_DNA"/>
</dbReference>
<dbReference type="PROSITE" id="PS50110">
    <property type="entry name" value="RESPONSE_REGULATORY"/>
    <property type="match status" value="1"/>
</dbReference>
<dbReference type="PANTHER" id="PTHR43214:SF39">
    <property type="entry name" value="TRANSCRIPTIONAL REGULATORY PROTEIN DEGU"/>
    <property type="match status" value="1"/>
</dbReference>
<keyword evidence="5" id="KW-0804">Transcription</keyword>
<dbReference type="SUPFAM" id="SSF52172">
    <property type="entry name" value="CheY-like"/>
    <property type="match status" value="1"/>
</dbReference>
<evidence type="ECO:0000256" key="2">
    <source>
        <dbReference type="ARBA" id="ARBA00022553"/>
    </source>
</evidence>
<dbReference type="InterPro" id="IPR000792">
    <property type="entry name" value="Tscrpt_reg_LuxR_C"/>
</dbReference>
<dbReference type="PRINTS" id="PR00038">
    <property type="entry name" value="HTHLUXR"/>
</dbReference>
<evidence type="ECO:0000256" key="6">
    <source>
        <dbReference type="PROSITE-ProRule" id="PRU00169"/>
    </source>
</evidence>
<dbReference type="GO" id="GO:0000160">
    <property type="term" value="P:phosphorelay signal transduction system"/>
    <property type="evidence" value="ECO:0007669"/>
    <property type="project" value="InterPro"/>
</dbReference>
<dbReference type="InterPro" id="IPR016032">
    <property type="entry name" value="Sig_transdc_resp-reg_C-effctor"/>
</dbReference>
<feature type="modified residue" description="4-aspartylphosphate" evidence="6">
    <location>
        <position position="54"/>
    </location>
</feature>
<sequence length="229" mass="25775">MIRLLIADDHKLFRDGLRRILEMEEDLVVVGEASDGEEACRMAASLRPDVVLMDINMPTVNGVEATECIVRTVPDCRVIILSIHDDEAYVYRALSGGAKGYLLKEMDSDELIEAVRTVARGEAYIHPRVTNKVLDQLRRLREGRTPLADDGAMAPLNEEMVARFRQLTSREREVLQLLAEGKSNRQIGEALFISEKTVKNHVSNIFQKLGVDDRTQAVVLAIKHGWVRI</sequence>
<dbReference type="InterPro" id="IPR039420">
    <property type="entry name" value="WalR-like"/>
</dbReference>
<evidence type="ECO:0000313" key="9">
    <source>
        <dbReference type="EMBL" id="GGK08207.1"/>
    </source>
</evidence>